<dbReference type="InParanoid" id="A0A1X7V5L4"/>
<evidence type="ECO:0000256" key="1">
    <source>
        <dbReference type="SAM" id="MobiDB-lite"/>
    </source>
</evidence>
<name>A0A1X7V5L4_AMPQE</name>
<dbReference type="EnsemblMetazoa" id="Aqu2.1.35303_001">
    <property type="protein sequence ID" value="Aqu2.1.35303_001"/>
    <property type="gene ID" value="Aqu2.1.35303"/>
</dbReference>
<evidence type="ECO:0008006" key="3">
    <source>
        <dbReference type="Google" id="ProtNLM"/>
    </source>
</evidence>
<protein>
    <recommendedName>
        <fullName evidence="3">ZAD domain-containing protein</fullName>
    </recommendedName>
</protein>
<feature type="compositionally biased region" description="Polar residues" evidence="1">
    <location>
        <begin position="119"/>
        <end position="133"/>
    </location>
</feature>
<evidence type="ECO:0000313" key="2">
    <source>
        <dbReference type="EnsemblMetazoa" id="Aqu2.1.35303_001"/>
    </source>
</evidence>
<organism evidence="2">
    <name type="scientific">Amphimedon queenslandica</name>
    <name type="common">Sponge</name>
    <dbReference type="NCBI Taxonomy" id="400682"/>
    <lineage>
        <taxon>Eukaryota</taxon>
        <taxon>Metazoa</taxon>
        <taxon>Porifera</taxon>
        <taxon>Demospongiae</taxon>
        <taxon>Heteroscleromorpha</taxon>
        <taxon>Haplosclerida</taxon>
        <taxon>Niphatidae</taxon>
        <taxon>Amphimedon</taxon>
    </lineage>
</organism>
<dbReference type="AlphaFoldDB" id="A0A1X7V5L4"/>
<feature type="region of interest" description="Disordered" evidence="1">
    <location>
        <begin position="96"/>
        <end position="133"/>
    </location>
</feature>
<accession>A0A1X7V5L4</accession>
<proteinExistence type="predicted"/>
<reference evidence="2" key="1">
    <citation type="submission" date="2017-05" db="UniProtKB">
        <authorList>
            <consortium name="EnsemblMetazoa"/>
        </authorList>
    </citation>
    <scope>IDENTIFICATION</scope>
</reference>
<sequence>MMSVNESTCKCFLCESDVSNRTILTKLTGSVTKVAIDVLHELYKRKLSTFTSSEGFICYKCKRKAESLCELSKKVETTTKELLSLIAKYWSFDDAIDQPTADNDGPPSKTRKTGHTALDEQTVQQNESSDSVS</sequence>